<protein>
    <submittedName>
        <fullName evidence="6">TetR family transcriptional regulator</fullName>
    </submittedName>
</protein>
<keyword evidence="1" id="KW-0805">Transcription regulation</keyword>
<evidence type="ECO:0000313" key="7">
    <source>
        <dbReference type="Proteomes" id="UP001320148"/>
    </source>
</evidence>
<proteinExistence type="predicted"/>
<accession>A0ABN6F4Q3</accession>
<dbReference type="SUPFAM" id="SSF48498">
    <property type="entry name" value="Tetracyclin repressor-like, C-terminal domain"/>
    <property type="match status" value="1"/>
</dbReference>
<dbReference type="PANTHER" id="PTHR30055">
    <property type="entry name" value="HTH-TYPE TRANSCRIPTIONAL REGULATOR RUTR"/>
    <property type="match status" value="1"/>
</dbReference>
<feature type="DNA-binding region" description="H-T-H motif" evidence="4">
    <location>
        <begin position="35"/>
        <end position="54"/>
    </location>
</feature>
<dbReference type="InterPro" id="IPR009057">
    <property type="entry name" value="Homeodomain-like_sf"/>
</dbReference>
<dbReference type="Proteomes" id="UP001320148">
    <property type="component" value="Chromosome"/>
</dbReference>
<reference evidence="6 7" key="1">
    <citation type="submission" date="2021-02" db="EMBL/GenBank/DDBJ databases">
        <title>Complete genome of Desulfoluna sp. strain ASN36.</title>
        <authorList>
            <person name="Takahashi A."/>
            <person name="Kojima H."/>
            <person name="Fukui M."/>
        </authorList>
    </citation>
    <scope>NUCLEOTIDE SEQUENCE [LARGE SCALE GENOMIC DNA]</scope>
    <source>
        <strain evidence="6 7">ASN36</strain>
    </source>
</reference>
<keyword evidence="7" id="KW-1185">Reference proteome</keyword>
<dbReference type="Pfam" id="PF00440">
    <property type="entry name" value="TetR_N"/>
    <property type="match status" value="1"/>
</dbReference>
<evidence type="ECO:0000256" key="4">
    <source>
        <dbReference type="PROSITE-ProRule" id="PRU00335"/>
    </source>
</evidence>
<dbReference type="Pfam" id="PF13305">
    <property type="entry name" value="TetR_C_33"/>
    <property type="match status" value="1"/>
</dbReference>
<organism evidence="6 7">
    <name type="scientific">Desulfoluna limicola</name>
    <dbReference type="NCBI Taxonomy" id="2810562"/>
    <lineage>
        <taxon>Bacteria</taxon>
        <taxon>Pseudomonadati</taxon>
        <taxon>Thermodesulfobacteriota</taxon>
        <taxon>Desulfobacteria</taxon>
        <taxon>Desulfobacterales</taxon>
        <taxon>Desulfolunaceae</taxon>
        <taxon>Desulfoluna</taxon>
    </lineage>
</organism>
<dbReference type="InterPro" id="IPR036271">
    <property type="entry name" value="Tet_transcr_reg_TetR-rel_C_sf"/>
</dbReference>
<dbReference type="InterPro" id="IPR025996">
    <property type="entry name" value="MT1864/Rv1816-like_C"/>
</dbReference>
<name>A0ABN6F4Q3_9BACT</name>
<sequence>MPKAVRSAEEIEEIKDRILDTATIIIYEQGFDNLSMRKIASRLGMTAANIYNYYANQDELYLSIQIKGFTLYNDYIVKVYNAYADPVERLGKLLVAYLDFGIGNPGYYEIMLDSNTPRYTDYMGTKLEPLAYEAKQSALTLLGRAKSAIEAVAVATGRFPKEDASYLSLQLWSHVHGTVILQNRKIWKEVVDDPEALIKRMASDLMERFLGTGDH</sequence>
<evidence type="ECO:0000313" key="6">
    <source>
        <dbReference type="EMBL" id="BCS96941.1"/>
    </source>
</evidence>
<evidence type="ECO:0000256" key="2">
    <source>
        <dbReference type="ARBA" id="ARBA00023125"/>
    </source>
</evidence>
<keyword evidence="2 4" id="KW-0238">DNA-binding</keyword>
<gene>
    <name evidence="6" type="ORF">DSLASN_25730</name>
</gene>
<dbReference type="PROSITE" id="PS50977">
    <property type="entry name" value="HTH_TETR_2"/>
    <property type="match status" value="1"/>
</dbReference>
<keyword evidence="3" id="KW-0804">Transcription</keyword>
<dbReference type="Gene3D" id="1.10.357.10">
    <property type="entry name" value="Tetracycline Repressor, domain 2"/>
    <property type="match status" value="1"/>
</dbReference>
<dbReference type="EMBL" id="AP024488">
    <property type="protein sequence ID" value="BCS96941.1"/>
    <property type="molecule type" value="Genomic_DNA"/>
</dbReference>
<feature type="domain" description="HTH tetR-type" evidence="5">
    <location>
        <begin position="12"/>
        <end position="72"/>
    </location>
</feature>
<dbReference type="InterPro" id="IPR050109">
    <property type="entry name" value="HTH-type_TetR-like_transc_reg"/>
</dbReference>
<evidence type="ECO:0000259" key="5">
    <source>
        <dbReference type="PROSITE" id="PS50977"/>
    </source>
</evidence>
<evidence type="ECO:0000256" key="1">
    <source>
        <dbReference type="ARBA" id="ARBA00023015"/>
    </source>
</evidence>
<dbReference type="InterPro" id="IPR001647">
    <property type="entry name" value="HTH_TetR"/>
</dbReference>
<evidence type="ECO:0000256" key="3">
    <source>
        <dbReference type="ARBA" id="ARBA00023163"/>
    </source>
</evidence>
<dbReference type="PRINTS" id="PR00455">
    <property type="entry name" value="HTHTETR"/>
</dbReference>
<dbReference type="SUPFAM" id="SSF46689">
    <property type="entry name" value="Homeodomain-like"/>
    <property type="match status" value="1"/>
</dbReference>
<dbReference type="RefSeq" id="WP_236888374.1">
    <property type="nucleotide sequence ID" value="NZ_AP024488.1"/>
</dbReference>
<dbReference type="PANTHER" id="PTHR30055:SF212">
    <property type="entry name" value="TETR-FAMILY FAMILY TRANSCRIPTIONAL REGULATOR"/>
    <property type="match status" value="1"/>
</dbReference>